<dbReference type="AlphaFoldDB" id="A0A1X3GT66"/>
<protein>
    <submittedName>
        <fullName evidence="1">Uncharacterized protein</fullName>
    </submittedName>
</protein>
<accession>A0A1X3GT66</accession>
<sequence>MATQIVIDHTGDSRHFFDQTDPDGLAKAERRFKKLTDQGFTAATRTPAGDLKAVRTFDPAADETLFYPRLVGG</sequence>
<evidence type="ECO:0000313" key="2">
    <source>
        <dbReference type="Proteomes" id="UP000193553"/>
    </source>
</evidence>
<dbReference type="Proteomes" id="UP000193553">
    <property type="component" value="Unassembled WGS sequence"/>
</dbReference>
<organism evidence="1 2">
    <name type="scientific">Bradyrhizobium canariense</name>
    <dbReference type="NCBI Taxonomy" id="255045"/>
    <lineage>
        <taxon>Bacteria</taxon>
        <taxon>Pseudomonadati</taxon>
        <taxon>Pseudomonadota</taxon>
        <taxon>Alphaproteobacteria</taxon>
        <taxon>Hyphomicrobiales</taxon>
        <taxon>Nitrobacteraceae</taxon>
        <taxon>Bradyrhizobium</taxon>
    </lineage>
</organism>
<dbReference type="RefSeq" id="WP_085357393.1">
    <property type="nucleotide sequence ID" value="NZ_NAFD01000139.1"/>
</dbReference>
<comment type="caution">
    <text evidence="1">The sequence shown here is derived from an EMBL/GenBank/DDBJ whole genome shotgun (WGS) entry which is preliminary data.</text>
</comment>
<reference evidence="1 2" key="1">
    <citation type="submission" date="2017-03" db="EMBL/GenBank/DDBJ databases">
        <title>Whole genome sequences of fourteen strains of Bradyrhizobium canariense and one strain of Bradyrhizobium japonicum isolated from Lupinus (Papilionoideae: Genisteae) species in Algeria.</title>
        <authorList>
            <person name="Crovadore J."/>
            <person name="Chekireb D."/>
            <person name="Brachmann A."/>
            <person name="Chablais R."/>
            <person name="Cochard B."/>
            <person name="Lefort F."/>
        </authorList>
    </citation>
    <scope>NUCLEOTIDE SEQUENCE [LARGE SCALE GENOMIC DNA]</scope>
    <source>
        <strain evidence="1 2">UBMA195</strain>
    </source>
</reference>
<gene>
    <name evidence="1" type="ORF">BSZ18_02485</name>
</gene>
<proteinExistence type="predicted"/>
<dbReference type="EMBL" id="NAFI01000131">
    <property type="protein sequence ID" value="OSJ18340.1"/>
    <property type="molecule type" value="Genomic_DNA"/>
</dbReference>
<name>A0A1X3GT66_9BRAD</name>
<dbReference type="OrthoDB" id="8779602at2"/>
<evidence type="ECO:0000313" key="1">
    <source>
        <dbReference type="EMBL" id="OSJ18340.1"/>
    </source>
</evidence>